<proteinExistence type="predicted"/>
<dbReference type="EMBL" id="BART01020258">
    <property type="protein sequence ID" value="GAH02044.1"/>
    <property type="molecule type" value="Genomic_DNA"/>
</dbReference>
<protein>
    <submittedName>
        <fullName evidence="1">Uncharacterized protein</fullName>
    </submittedName>
</protein>
<reference evidence="1" key="1">
    <citation type="journal article" date="2014" name="Front. Microbiol.">
        <title>High frequency of phylogenetically diverse reductive dehalogenase-homologous genes in deep subseafloor sedimentary metagenomes.</title>
        <authorList>
            <person name="Kawai M."/>
            <person name="Futagami T."/>
            <person name="Toyoda A."/>
            <person name="Takaki Y."/>
            <person name="Nishi S."/>
            <person name="Hori S."/>
            <person name="Arai W."/>
            <person name="Tsubouchi T."/>
            <person name="Morono Y."/>
            <person name="Uchiyama I."/>
            <person name="Ito T."/>
            <person name="Fujiyama A."/>
            <person name="Inagaki F."/>
            <person name="Takami H."/>
        </authorList>
    </citation>
    <scope>NUCLEOTIDE SEQUENCE</scope>
    <source>
        <strain evidence="1">Expedition CK06-06</strain>
    </source>
</reference>
<evidence type="ECO:0000313" key="1">
    <source>
        <dbReference type="EMBL" id="GAH02044.1"/>
    </source>
</evidence>
<name>X1DAH2_9ZZZZ</name>
<accession>X1DAH2</accession>
<feature type="non-terminal residue" evidence="1">
    <location>
        <position position="292"/>
    </location>
</feature>
<gene>
    <name evidence="1" type="ORF">S01H4_37671</name>
</gene>
<comment type="caution">
    <text evidence="1">The sequence shown here is derived from an EMBL/GenBank/DDBJ whole genome shotgun (WGS) entry which is preliminary data.</text>
</comment>
<sequence>SWFIDAHTLQYMYDRYGIVASCNCKDQIGTDGYTLWGGYWNQGYYPSRKNAYMPAQNAKNQIPVPIFRMLGSDPIHQYDSGLGTNHQRVISLEPVYGRGGGDADWCQWYFDAFIDGAAMGYAYTQVGQENSFTWKRMAKGYKVQMQILAELLKEGKVTVQTLGETGKWFKDKYKVTPPTSVAVLNDHSKKNQKTVWFNSRFYRANLLWDQGTMRFRDIHLFDESVASDYLTKRGTSTQCHYYTLPIVDGFRWSSLQTVAGLRLKSVGGLEIKGGVPTVDDSTEGELAVRWPI</sequence>
<organism evidence="1">
    <name type="scientific">marine sediment metagenome</name>
    <dbReference type="NCBI Taxonomy" id="412755"/>
    <lineage>
        <taxon>unclassified sequences</taxon>
        <taxon>metagenomes</taxon>
        <taxon>ecological metagenomes</taxon>
    </lineage>
</organism>
<feature type="non-terminal residue" evidence="1">
    <location>
        <position position="1"/>
    </location>
</feature>
<dbReference type="Gene3D" id="3.20.20.510">
    <property type="entry name" value="Uncharacterised protein PF12979, DUF3863"/>
    <property type="match status" value="1"/>
</dbReference>
<dbReference type="AlphaFoldDB" id="X1DAH2"/>